<dbReference type="GO" id="GO:0007010">
    <property type="term" value="P:cytoskeleton organization"/>
    <property type="evidence" value="ECO:0007669"/>
    <property type="project" value="TreeGrafter"/>
</dbReference>
<feature type="compositionally biased region" description="Polar residues" evidence="7">
    <location>
        <begin position="406"/>
        <end position="418"/>
    </location>
</feature>
<evidence type="ECO:0000256" key="1">
    <source>
        <dbReference type="ARBA" id="ARBA00004245"/>
    </source>
</evidence>
<comment type="subcellular location">
    <subcellularLocation>
        <location evidence="1">Cytoplasm</location>
        <location evidence="1">Cytoskeleton</location>
    </subcellularLocation>
</comment>
<evidence type="ECO:0000259" key="8">
    <source>
        <dbReference type="PROSITE" id="PS51741"/>
    </source>
</evidence>
<evidence type="ECO:0000313" key="9">
    <source>
        <dbReference type="EMBL" id="OBZ81593.1"/>
    </source>
</evidence>
<evidence type="ECO:0000256" key="5">
    <source>
        <dbReference type="PROSITE-ProRule" id="PRU01077"/>
    </source>
</evidence>
<dbReference type="SUPFAM" id="SSF103657">
    <property type="entry name" value="BAR/IMD domain-like"/>
    <property type="match status" value="1"/>
</dbReference>
<feature type="coiled-coil region" evidence="6">
    <location>
        <begin position="131"/>
        <end position="191"/>
    </location>
</feature>
<dbReference type="SMART" id="SM00055">
    <property type="entry name" value="FCH"/>
    <property type="match status" value="1"/>
</dbReference>
<keyword evidence="2" id="KW-0963">Cytoplasm</keyword>
<feature type="compositionally biased region" description="Polar residues" evidence="7">
    <location>
        <begin position="322"/>
        <end position="333"/>
    </location>
</feature>
<feature type="compositionally biased region" description="Basic and acidic residues" evidence="7">
    <location>
        <begin position="528"/>
        <end position="546"/>
    </location>
</feature>
<dbReference type="PANTHER" id="PTHR23065:SF7">
    <property type="entry name" value="NOSTRIN, ISOFORM H"/>
    <property type="match status" value="1"/>
</dbReference>
<proteinExistence type="predicted"/>
<feature type="compositionally biased region" description="Polar residues" evidence="7">
    <location>
        <begin position="548"/>
        <end position="561"/>
    </location>
</feature>
<dbReference type="InterPro" id="IPR036028">
    <property type="entry name" value="SH3-like_dom_sf"/>
</dbReference>
<dbReference type="InterPro" id="IPR027267">
    <property type="entry name" value="AH/BAR_dom_sf"/>
</dbReference>
<sequence length="738" mass="84080">MQIQGLKDDGFYTLTAKMNSTKKTFDEVKSFYSIRASLHEEFGKKLMKHAKSGMGREETGTLHMLLSAAHKEMEWTAQTHLNLAQKLKNRLEIDLDNFILEQKDKKKLTHANVEKVHRYKQSSEAYLTKTKEKYEADCAKLKTLEVQLENATSTRDIEKIKQRIERTEHEIRTQEQEYKNACTKVADATENWNKAWKMSCDTYQGMEKKRLEFLHHSFLMYINMVSTATSQNQESYEHFWKSLDQYDPVEDIKRFISEKGTGSQIPEPEVFVPYSEDPQKTLQRYTCANFSAPQELVSATDSSTAHKASTESKTSKESSTAVYSEQSEPTDQTAIKDETSEISIANKDPVERKKSITRNVVKPLPSITTPLMRVRRKSTQKQETQSQSTNFASPPVLVVPDLAGDYSSNGSDSENNSAKADAEDEDVSIDPRAKVVFAIGNNVFDLGNLDLEDHPTIPSTTSSHTRYSKEDKKYNNNSNNRTMVRQRRRSVDYEAASNISYQSLLEELGLFDESNNKCSKPPSTRNATKIEREKNEREQNTNHEPKWNFSSSRQANAKMHPTNQIEKQLSQVAVYQPITLSDTSTLTHYHEKGDNSSPITSQNAYTNPAKPANNEYYASYSTQAALNSSQPYQPAYSHYLPYSNSTHSRTHVSSTDYAYYSGLKENMYCPPSNIPQGTQPTLFWALALDDWYTGNPEELQYSRGTWLAVTEVQDNGWYFAAKFDPRANCLTNETGYVA</sequence>
<dbReference type="EMBL" id="LUGH01001134">
    <property type="protein sequence ID" value="OBZ81593.1"/>
    <property type="molecule type" value="Genomic_DNA"/>
</dbReference>
<dbReference type="Proteomes" id="UP000093000">
    <property type="component" value="Unassembled WGS sequence"/>
</dbReference>
<dbReference type="SUPFAM" id="SSF50044">
    <property type="entry name" value="SH3-domain"/>
    <property type="match status" value="1"/>
</dbReference>
<dbReference type="InterPro" id="IPR031160">
    <property type="entry name" value="F_BAR_dom"/>
</dbReference>
<dbReference type="InterPro" id="IPR001060">
    <property type="entry name" value="FCH_dom"/>
</dbReference>
<dbReference type="PANTHER" id="PTHR23065">
    <property type="entry name" value="PROLINE-SERINE-THREONINE PHOSPHATASE INTERACTING PROTEIN 1"/>
    <property type="match status" value="1"/>
</dbReference>
<evidence type="ECO:0000313" key="10">
    <source>
        <dbReference type="Proteomes" id="UP000093000"/>
    </source>
</evidence>
<gene>
    <name evidence="9" type="primary">imp2_0</name>
    <name evidence="9" type="ORF">A0J61_10358</name>
</gene>
<feature type="region of interest" description="Disordered" evidence="7">
    <location>
        <begin position="587"/>
        <end position="610"/>
    </location>
</feature>
<keyword evidence="3" id="KW-0597">Phosphoprotein</keyword>
<organism evidence="9 10">
    <name type="scientific">Choanephora cucurbitarum</name>
    <dbReference type="NCBI Taxonomy" id="101091"/>
    <lineage>
        <taxon>Eukaryota</taxon>
        <taxon>Fungi</taxon>
        <taxon>Fungi incertae sedis</taxon>
        <taxon>Mucoromycota</taxon>
        <taxon>Mucoromycotina</taxon>
        <taxon>Mucoromycetes</taxon>
        <taxon>Mucorales</taxon>
        <taxon>Mucorineae</taxon>
        <taxon>Choanephoraceae</taxon>
        <taxon>Choanephoroideae</taxon>
        <taxon>Choanephora</taxon>
    </lineage>
</organism>
<dbReference type="PROSITE" id="PS51741">
    <property type="entry name" value="F_BAR"/>
    <property type="match status" value="1"/>
</dbReference>
<dbReference type="STRING" id="101091.A0A1C7MXN8"/>
<evidence type="ECO:0000256" key="7">
    <source>
        <dbReference type="SAM" id="MobiDB-lite"/>
    </source>
</evidence>
<dbReference type="InParanoid" id="A0A1C7MXN8"/>
<evidence type="ECO:0000256" key="3">
    <source>
        <dbReference type="ARBA" id="ARBA00022553"/>
    </source>
</evidence>
<evidence type="ECO:0000256" key="6">
    <source>
        <dbReference type="SAM" id="Coils"/>
    </source>
</evidence>
<feature type="domain" description="F-BAR" evidence="8">
    <location>
        <begin position="1"/>
        <end position="251"/>
    </location>
</feature>
<dbReference type="GO" id="GO:0009898">
    <property type="term" value="C:cytoplasmic side of plasma membrane"/>
    <property type="evidence" value="ECO:0007669"/>
    <property type="project" value="TreeGrafter"/>
</dbReference>
<dbReference type="FunCoup" id="A0A1C7MXN8">
    <property type="interactions" value="28"/>
</dbReference>
<comment type="caution">
    <text evidence="9">The sequence shown here is derived from an EMBL/GenBank/DDBJ whole genome shotgun (WGS) entry which is preliminary data.</text>
</comment>
<feature type="compositionally biased region" description="Polar residues" evidence="7">
    <location>
        <begin position="516"/>
        <end position="527"/>
    </location>
</feature>
<name>A0A1C7MXN8_9FUNG</name>
<feature type="compositionally biased region" description="Low complexity" evidence="7">
    <location>
        <begin position="456"/>
        <end position="465"/>
    </location>
</feature>
<protein>
    <submittedName>
        <fullName evidence="9">Septation protein imp2</fullName>
    </submittedName>
</protein>
<reference evidence="9 10" key="1">
    <citation type="submission" date="2016-03" db="EMBL/GenBank/DDBJ databases">
        <title>Choanephora cucurbitarum.</title>
        <authorList>
            <person name="Min B."/>
            <person name="Park H."/>
            <person name="Park J.-H."/>
            <person name="Shin H.-D."/>
            <person name="Choi I.-G."/>
        </authorList>
    </citation>
    <scope>NUCLEOTIDE SEQUENCE [LARGE SCALE GENOMIC DNA]</scope>
    <source>
        <strain evidence="9 10">KUS-F28377</strain>
    </source>
</reference>
<dbReference type="Pfam" id="PF00611">
    <property type="entry name" value="FCH"/>
    <property type="match status" value="1"/>
</dbReference>
<accession>A0A1C7MXN8</accession>
<dbReference type="GO" id="GO:0005543">
    <property type="term" value="F:phospholipid binding"/>
    <property type="evidence" value="ECO:0007669"/>
    <property type="project" value="TreeGrafter"/>
</dbReference>
<dbReference type="OrthoDB" id="27823at2759"/>
<dbReference type="Gene3D" id="1.20.1270.60">
    <property type="entry name" value="Arfaptin homology (AH) domain/BAR domain"/>
    <property type="match status" value="1"/>
</dbReference>
<keyword evidence="5 6" id="KW-0175">Coiled coil</keyword>
<dbReference type="GO" id="GO:0120104">
    <property type="term" value="C:mitotic actomyosin contractile ring, proximal layer"/>
    <property type="evidence" value="ECO:0007669"/>
    <property type="project" value="TreeGrafter"/>
</dbReference>
<evidence type="ECO:0000256" key="2">
    <source>
        <dbReference type="ARBA" id="ARBA00022490"/>
    </source>
</evidence>
<feature type="compositionally biased region" description="Polar residues" evidence="7">
    <location>
        <begin position="595"/>
        <end position="606"/>
    </location>
</feature>
<keyword evidence="4" id="KW-0206">Cytoskeleton</keyword>
<dbReference type="AlphaFoldDB" id="A0A1C7MXN8"/>
<feature type="region of interest" description="Disordered" evidence="7">
    <location>
        <begin position="515"/>
        <end position="561"/>
    </location>
</feature>
<feature type="non-terminal residue" evidence="9">
    <location>
        <position position="738"/>
    </location>
</feature>
<feature type="region of interest" description="Disordered" evidence="7">
    <location>
        <begin position="449"/>
        <end position="478"/>
    </location>
</feature>
<keyword evidence="10" id="KW-1185">Reference proteome</keyword>
<evidence type="ECO:0000256" key="4">
    <source>
        <dbReference type="ARBA" id="ARBA00023212"/>
    </source>
</evidence>
<feature type="region of interest" description="Disordered" evidence="7">
    <location>
        <begin position="296"/>
        <end position="426"/>
    </location>
</feature>